<dbReference type="Proteomes" id="UP001149090">
    <property type="component" value="Unassembled WGS sequence"/>
</dbReference>
<dbReference type="AlphaFoldDB" id="A0A9Q0LSX9"/>
<dbReference type="Gene3D" id="2.120.10.80">
    <property type="entry name" value="Kelch-type beta propeller"/>
    <property type="match status" value="1"/>
</dbReference>
<protein>
    <submittedName>
        <fullName evidence="3">Rab9 effector protein</fullName>
    </submittedName>
</protein>
<evidence type="ECO:0000313" key="4">
    <source>
        <dbReference type="Proteomes" id="UP001149090"/>
    </source>
</evidence>
<reference evidence="3" key="1">
    <citation type="submission" date="2022-10" db="EMBL/GenBank/DDBJ databases">
        <title>Novel sulphate-reducing endosymbionts in the free-living metamonad Anaeramoeba.</title>
        <authorList>
            <person name="Jerlstrom-Hultqvist J."/>
            <person name="Cepicka I."/>
            <person name="Gallot-Lavallee L."/>
            <person name="Salas-Leiva D."/>
            <person name="Curtis B.A."/>
            <person name="Zahonova K."/>
            <person name="Pipaliya S."/>
            <person name="Dacks J."/>
            <person name="Roger A.J."/>
        </authorList>
    </citation>
    <scope>NUCLEOTIDE SEQUENCE</scope>
    <source>
        <strain evidence="3">BMAN</strain>
    </source>
</reference>
<evidence type="ECO:0000313" key="3">
    <source>
        <dbReference type="EMBL" id="KAJ5076700.1"/>
    </source>
</evidence>
<keyword evidence="4" id="KW-1185">Reference proteome</keyword>
<accession>A0A9Q0LSX9</accession>
<dbReference type="PANTHER" id="PTHR46093:SF18">
    <property type="entry name" value="FIBRONECTIN TYPE-III DOMAIN-CONTAINING PROTEIN"/>
    <property type="match status" value="1"/>
</dbReference>
<keyword evidence="2" id="KW-0677">Repeat</keyword>
<keyword evidence="1" id="KW-0880">Kelch repeat</keyword>
<evidence type="ECO:0000256" key="1">
    <source>
        <dbReference type="ARBA" id="ARBA00022441"/>
    </source>
</evidence>
<organism evidence="3 4">
    <name type="scientific">Anaeramoeba ignava</name>
    <name type="common">Anaerobic marine amoeba</name>
    <dbReference type="NCBI Taxonomy" id="1746090"/>
    <lineage>
        <taxon>Eukaryota</taxon>
        <taxon>Metamonada</taxon>
        <taxon>Anaeramoebidae</taxon>
        <taxon>Anaeramoeba</taxon>
    </lineage>
</organism>
<gene>
    <name evidence="3" type="ORF">M0811_00017</name>
</gene>
<name>A0A9Q0LSX9_ANAIG</name>
<dbReference type="InterPro" id="IPR006652">
    <property type="entry name" value="Kelch_1"/>
</dbReference>
<sequence>MSLLWTEIKGSRAPRERRGASIVLFEDELYLFGGLGNIYFNDLYKYNFNTTTWTKISYTGKISLNLI</sequence>
<dbReference type="SUPFAM" id="SSF117281">
    <property type="entry name" value="Kelch motif"/>
    <property type="match status" value="1"/>
</dbReference>
<dbReference type="OrthoDB" id="432528at2759"/>
<dbReference type="EMBL" id="JAPDFW010000059">
    <property type="protein sequence ID" value="KAJ5076700.1"/>
    <property type="molecule type" value="Genomic_DNA"/>
</dbReference>
<proteinExistence type="predicted"/>
<dbReference type="Pfam" id="PF01344">
    <property type="entry name" value="Kelch_1"/>
    <property type="match status" value="1"/>
</dbReference>
<dbReference type="InterPro" id="IPR015915">
    <property type="entry name" value="Kelch-typ_b-propeller"/>
</dbReference>
<comment type="caution">
    <text evidence="3">The sequence shown here is derived from an EMBL/GenBank/DDBJ whole genome shotgun (WGS) entry which is preliminary data.</text>
</comment>
<evidence type="ECO:0000256" key="2">
    <source>
        <dbReference type="ARBA" id="ARBA00022737"/>
    </source>
</evidence>
<dbReference type="PANTHER" id="PTHR46093">
    <property type="entry name" value="ACYL-COA-BINDING DOMAIN-CONTAINING PROTEIN 5"/>
    <property type="match status" value="1"/>
</dbReference>